<evidence type="ECO:0000313" key="6">
    <source>
        <dbReference type="EMBL" id="SHO66755.1"/>
    </source>
</evidence>
<organism evidence="6 7">
    <name type="scientific">Pseudoxanthobacter soli DSM 19599</name>
    <dbReference type="NCBI Taxonomy" id="1123029"/>
    <lineage>
        <taxon>Bacteria</taxon>
        <taxon>Pseudomonadati</taxon>
        <taxon>Pseudomonadota</taxon>
        <taxon>Alphaproteobacteria</taxon>
        <taxon>Hyphomicrobiales</taxon>
        <taxon>Segnochrobactraceae</taxon>
        <taxon>Pseudoxanthobacter</taxon>
    </lineage>
</organism>
<dbReference type="SUPFAM" id="SSF48179">
    <property type="entry name" value="6-phosphogluconate dehydrogenase C-terminal domain-like"/>
    <property type="match status" value="1"/>
</dbReference>
<dbReference type="STRING" id="1123029.SAMN02745172_03414"/>
<dbReference type="Pfam" id="PF00725">
    <property type="entry name" value="3HCDH"/>
    <property type="match status" value="1"/>
</dbReference>
<dbReference type="EMBL" id="FRXO01000007">
    <property type="protein sequence ID" value="SHO66755.1"/>
    <property type="molecule type" value="Genomic_DNA"/>
</dbReference>
<dbReference type="OrthoDB" id="9803287at2"/>
<proteinExistence type="inferred from homology"/>
<dbReference type="GO" id="GO:0050104">
    <property type="term" value="F:L-gulonate 3-dehydrogenase activity"/>
    <property type="evidence" value="ECO:0007669"/>
    <property type="project" value="TreeGrafter"/>
</dbReference>
<dbReference type="AlphaFoldDB" id="A0A1M7ZPC6"/>
<comment type="similarity">
    <text evidence="1">Belongs to the 3-hydroxyacyl-CoA dehydrogenase family.</text>
</comment>
<dbReference type="InterPro" id="IPR008927">
    <property type="entry name" value="6-PGluconate_DH-like_C_sf"/>
</dbReference>
<gene>
    <name evidence="6" type="ORF">SAMN02745172_03414</name>
</gene>
<dbReference type="InterPro" id="IPR006108">
    <property type="entry name" value="3HC_DH_C"/>
</dbReference>
<evidence type="ECO:0000259" key="5">
    <source>
        <dbReference type="Pfam" id="PF02737"/>
    </source>
</evidence>
<evidence type="ECO:0000256" key="3">
    <source>
        <dbReference type="SAM" id="Phobius"/>
    </source>
</evidence>
<dbReference type="InterPro" id="IPR006176">
    <property type="entry name" value="3-OHacyl-CoA_DH_NAD-bd"/>
</dbReference>
<reference evidence="6 7" key="1">
    <citation type="submission" date="2016-12" db="EMBL/GenBank/DDBJ databases">
        <authorList>
            <person name="Song W.-J."/>
            <person name="Kurnit D.M."/>
        </authorList>
    </citation>
    <scope>NUCLEOTIDE SEQUENCE [LARGE SCALE GENOMIC DNA]</scope>
    <source>
        <strain evidence="6 7">DSM 19599</strain>
    </source>
</reference>
<keyword evidence="7" id="KW-1185">Reference proteome</keyword>
<dbReference type="Gene3D" id="1.10.1040.10">
    <property type="entry name" value="N-(1-d-carboxylethyl)-l-norvaline Dehydrogenase, domain 2"/>
    <property type="match status" value="1"/>
</dbReference>
<dbReference type="GO" id="GO:0070403">
    <property type="term" value="F:NAD+ binding"/>
    <property type="evidence" value="ECO:0007669"/>
    <property type="project" value="InterPro"/>
</dbReference>
<keyword evidence="3" id="KW-0812">Transmembrane</keyword>
<dbReference type="PROSITE" id="PS00067">
    <property type="entry name" value="3HCDH"/>
    <property type="match status" value="1"/>
</dbReference>
<dbReference type="PANTHER" id="PTHR48075:SF1">
    <property type="entry name" value="LAMBDA-CRYSTALLIN HOMOLOG"/>
    <property type="match status" value="1"/>
</dbReference>
<dbReference type="InterPro" id="IPR036291">
    <property type="entry name" value="NAD(P)-bd_dom_sf"/>
</dbReference>
<name>A0A1M7ZPC6_9HYPH</name>
<evidence type="ECO:0000256" key="2">
    <source>
        <dbReference type="ARBA" id="ARBA00023002"/>
    </source>
</evidence>
<accession>A0A1M7ZPC6</accession>
<dbReference type="Pfam" id="PF02737">
    <property type="entry name" value="3HCDH_N"/>
    <property type="match status" value="1"/>
</dbReference>
<dbReference type="PANTHER" id="PTHR48075">
    <property type="entry name" value="3-HYDROXYACYL-COA DEHYDROGENASE FAMILY PROTEIN"/>
    <property type="match status" value="1"/>
</dbReference>
<evidence type="ECO:0000259" key="4">
    <source>
        <dbReference type="Pfam" id="PF00725"/>
    </source>
</evidence>
<dbReference type="GO" id="GO:0006631">
    <property type="term" value="P:fatty acid metabolic process"/>
    <property type="evidence" value="ECO:0007669"/>
    <property type="project" value="InterPro"/>
</dbReference>
<protein>
    <submittedName>
        <fullName evidence="6">3-hydroxyacyl-CoA dehydrogenase</fullName>
    </submittedName>
</protein>
<feature type="domain" description="3-hydroxyacyl-CoA dehydrogenase NAD binding" evidence="5">
    <location>
        <begin position="23"/>
        <end position="201"/>
    </location>
</feature>
<dbReference type="RefSeq" id="WP_084564821.1">
    <property type="nucleotide sequence ID" value="NZ_FRXO01000007.1"/>
</dbReference>
<keyword evidence="2" id="KW-0560">Oxidoreductase</keyword>
<dbReference type="InterPro" id="IPR006180">
    <property type="entry name" value="3-OHacyl-CoA_DH_CS"/>
</dbReference>
<keyword evidence="3" id="KW-1133">Transmembrane helix</keyword>
<dbReference type="InterPro" id="IPR013328">
    <property type="entry name" value="6PGD_dom2"/>
</dbReference>
<sequence length="330" mass="34786">MTADTPNESPDRQDPAQAASAPVAVIGGGSIGIAFAIVFARAGRPVRLQEPDETRRAAVPGLVAGKLADLAAYDLLDEPVDAVAARIAVVGDLAAAVAGVAYVQECAPERLDLKTALFAELDRLAPPGAVLASASSAITASSFAAGLAGRDRVLVVHPGNPPFLIPVAEVVPAPFTRPDVVAAAQAILSQAGLSPVLVHKEVEGFVFNRLQGALLREAYCLVRDGVASVEDIDTIVRDGLGLRWSVIGPFETVDLNTQGGIASHAEKMGPAYARMGAERGQNDPWTPDLVATVAAERRALLPLDRWGERVAWRDRRLMSLVRHRRSENPT</sequence>
<feature type="domain" description="3-hydroxyacyl-CoA dehydrogenase C-terminal" evidence="4">
    <location>
        <begin position="204"/>
        <end position="271"/>
    </location>
</feature>
<dbReference type="SUPFAM" id="SSF51735">
    <property type="entry name" value="NAD(P)-binding Rossmann-fold domains"/>
    <property type="match status" value="1"/>
</dbReference>
<keyword evidence="3" id="KW-0472">Membrane</keyword>
<evidence type="ECO:0000256" key="1">
    <source>
        <dbReference type="ARBA" id="ARBA00009463"/>
    </source>
</evidence>
<dbReference type="Proteomes" id="UP000186406">
    <property type="component" value="Unassembled WGS sequence"/>
</dbReference>
<evidence type="ECO:0000313" key="7">
    <source>
        <dbReference type="Proteomes" id="UP000186406"/>
    </source>
</evidence>
<dbReference type="Gene3D" id="3.40.50.720">
    <property type="entry name" value="NAD(P)-binding Rossmann-like Domain"/>
    <property type="match status" value="1"/>
</dbReference>
<feature type="transmembrane region" description="Helical" evidence="3">
    <location>
        <begin position="20"/>
        <end position="40"/>
    </location>
</feature>
<dbReference type="NCBIfam" id="NF004783">
    <property type="entry name" value="PRK06129.1"/>
    <property type="match status" value="1"/>
</dbReference>